<dbReference type="InterPro" id="IPR011912">
    <property type="entry name" value="Heptose_epim"/>
</dbReference>
<gene>
    <name evidence="5" type="primary">rfaD</name>
    <name evidence="5" type="ORF">GYA55_07730</name>
</gene>
<dbReference type="NCBIfam" id="TIGR02197">
    <property type="entry name" value="heptose_epim"/>
    <property type="match status" value="1"/>
</dbReference>
<dbReference type="InterPro" id="IPR001509">
    <property type="entry name" value="Epimerase_deHydtase"/>
</dbReference>
<proteinExistence type="predicted"/>
<dbReference type="Pfam" id="PF01370">
    <property type="entry name" value="Epimerase"/>
    <property type="match status" value="1"/>
</dbReference>
<evidence type="ECO:0000313" key="5">
    <source>
        <dbReference type="EMBL" id="NMC63043.1"/>
    </source>
</evidence>
<dbReference type="GO" id="GO:0050661">
    <property type="term" value="F:NADP binding"/>
    <property type="evidence" value="ECO:0007669"/>
    <property type="project" value="InterPro"/>
</dbReference>
<dbReference type="Gene3D" id="3.90.25.10">
    <property type="entry name" value="UDP-galactose 4-epimerase, domain 1"/>
    <property type="match status" value="1"/>
</dbReference>
<evidence type="ECO:0000256" key="2">
    <source>
        <dbReference type="ARBA" id="ARBA00023235"/>
    </source>
</evidence>
<evidence type="ECO:0000259" key="4">
    <source>
        <dbReference type="Pfam" id="PF01370"/>
    </source>
</evidence>
<dbReference type="Proteomes" id="UP000524246">
    <property type="component" value="Unassembled WGS sequence"/>
</dbReference>
<keyword evidence="2 5" id="KW-0413">Isomerase</keyword>
<dbReference type="PANTHER" id="PTHR43103">
    <property type="entry name" value="NUCLEOSIDE-DIPHOSPHATE-SUGAR EPIMERASE"/>
    <property type="match status" value="1"/>
</dbReference>
<dbReference type="Gene3D" id="3.40.50.720">
    <property type="entry name" value="NAD(P)-binding Rossmann-like Domain"/>
    <property type="match status" value="1"/>
</dbReference>
<evidence type="ECO:0000256" key="3">
    <source>
        <dbReference type="ARBA" id="ARBA00023277"/>
    </source>
</evidence>
<accession>A0A7X9IJF4</accession>
<feature type="domain" description="NAD-dependent epimerase/dehydratase" evidence="4">
    <location>
        <begin position="3"/>
        <end position="244"/>
    </location>
</feature>
<comment type="caution">
    <text evidence="5">The sequence shown here is derived from an EMBL/GenBank/DDBJ whole genome shotgun (WGS) entry which is preliminary data.</text>
</comment>
<protein>
    <submittedName>
        <fullName evidence="5">ADP-glyceromanno-heptose 6-epimerase</fullName>
        <ecNumber evidence="5">5.1.3.20</ecNumber>
    </submittedName>
</protein>
<dbReference type="AlphaFoldDB" id="A0A7X9IJF4"/>
<dbReference type="EMBL" id="JAAZON010000339">
    <property type="protein sequence ID" value="NMC63043.1"/>
    <property type="molecule type" value="Genomic_DNA"/>
</dbReference>
<dbReference type="GO" id="GO:0008712">
    <property type="term" value="F:ADP-glyceromanno-heptose 6-epimerase activity"/>
    <property type="evidence" value="ECO:0007669"/>
    <property type="project" value="UniProtKB-EC"/>
</dbReference>
<reference evidence="5 6" key="1">
    <citation type="journal article" date="2020" name="Biotechnol. Biofuels">
        <title>New insights from the biogas microbiome by comprehensive genome-resolved metagenomics of nearly 1600 species originating from multiple anaerobic digesters.</title>
        <authorList>
            <person name="Campanaro S."/>
            <person name="Treu L."/>
            <person name="Rodriguez-R L.M."/>
            <person name="Kovalovszki A."/>
            <person name="Ziels R.M."/>
            <person name="Maus I."/>
            <person name="Zhu X."/>
            <person name="Kougias P.G."/>
            <person name="Basile A."/>
            <person name="Luo G."/>
            <person name="Schluter A."/>
            <person name="Konstantinidis K.T."/>
            <person name="Angelidaki I."/>
        </authorList>
    </citation>
    <scope>NUCLEOTIDE SEQUENCE [LARGE SCALE GENOMIC DNA]</scope>
    <source>
        <strain evidence="5">AS27yjCOA_65</strain>
    </source>
</reference>
<evidence type="ECO:0000256" key="1">
    <source>
        <dbReference type="ARBA" id="ARBA00022857"/>
    </source>
</evidence>
<feature type="non-terminal residue" evidence="5">
    <location>
        <position position="265"/>
    </location>
</feature>
<evidence type="ECO:0000313" key="6">
    <source>
        <dbReference type="Proteomes" id="UP000524246"/>
    </source>
</evidence>
<keyword evidence="3" id="KW-0119">Carbohydrate metabolism</keyword>
<name>A0A7X9IJF4_9DELT</name>
<dbReference type="GO" id="GO:0005975">
    <property type="term" value="P:carbohydrate metabolic process"/>
    <property type="evidence" value="ECO:0007669"/>
    <property type="project" value="InterPro"/>
</dbReference>
<dbReference type="InterPro" id="IPR036291">
    <property type="entry name" value="NAD(P)-bd_dom_sf"/>
</dbReference>
<keyword evidence="1" id="KW-0521">NADP</keyword>
<organism evidence="5 6">
    <name type="scientific">SAR324 cluster bacterium</name>
    <dbReference type="NCBI Taxonomy" id="2024889"/>
    <lineage>
        <taxon>Bacteria</taxon>
        <taxon>Deltaproteobacteria</taxon>
        <taxon>SAR324 cluster</taxon>
    </lineage>
</organism>
<dbReference type="PANTHER" id="PTHR43103:SF3">
    <property type="entry name" value="ADP-L-GLYCERO-D-MANNO-HEPTOSE-6-EPIMERASE"/>
    <property type="match status" value="1"/>
</dbReference>
<dbReference type="EC" id="5.1.3.20" evidence="5"/>
<dbReference type="SUPFAM" id="SSF51735">
    <property type="entry name" value="NAD(P)-binding Rossmann-fold domains"/>
    <property type="match status" value="1"/>
</dbReference>
<sequence>MYVISGAAGFIGSALVARFNQEGINNLLLVDELKSSDRWKNLLGKRFCDYFHKEDFIDSLERGELSPDIKGIVHLGACSSTLERDVDYLYRNNYLYTKRLALFAMKNKIRFVYASSAATYGNGSLGYDDAEDKIPSLAPLNPYGFSKQLFDLWAFENKHFSKICGIKFFNVFGPNEYHKEEMRSVVLKAYHQIKEFGVVKLFKSHRADFGDGEQRRDFIYVKDCTDVLLWLIRNPGVCGIYNLGTGKARTWNDLVTSVYKALGQA</sequence>